<dbReference type="AlphaFoldDB" id="A0A163X6G4"/>
<name>A0A163X6G4_9FLAO</name>
<protein>
    <recommendedName>
        <fullName evidence="5">Replication restart DNA helicase PriA</fullName>
    </recommendedName>
</protein>
<dbReference type="OrthoDB" id="3182597at2"/>
<sequence>MSSGEEIKLNTSEATPCSSCGGPMSYKPSTQALVCEYCGSVKEIEQGELELKEHDFVSFMESYEKESFSTTKVVECSSCHATATVDENLKSMACPYCANPLVEQDIHEERYIKPEYVAPFVVDRNQVAGILQKWIKDLWFAPNKIKRGIFSADNLRGVYVPFWTYDMQTYTQYRGERGDAYYVTVGSGDNKRRERRVSWSRVNGTVSNFYDDVLVTGSKTLKMDLLNSISTGWDPKAVQKIKPDYLSGFITEKYQVDLKEGYDRARDIVAQYERESVKRDIGGDEQRVHNMDTELSNMTFKHILLPLYVSSFGFGNKRYTFYVNGVTGRITGERPYSAWKIAFACFIGLIILIFLIFLFKDA</sequence>
<keyword evidence="2" id="KW-1133">Transmembrane helix</keyword>
<evidence type="ECO:0000256" key="1">
    <source>
        <dbReference type="SAM" id="MobiDB-lite"/>
    </source>
</evidence>
<feature type="transmembrane region" description="Helical" evidence="2">
    <location>
        <begin position="338"/>
        <end position="359"/>
    </location>
</feature>
<dbReference type="RefSeq" id="WP_038987057.1">
    <property type="nucleotide sequence ID" value="NZ_JACAJO010000051.1"/>
</dbReference>
<accession>A0A163X6G4</accession>
<comment type="caution">
    <text evidence="3">The sequence shown here is derived from an EMBL/GenBank/DDBJ whole genome shotgun (WGS) entry which is preliminary data.</text>
</comment>
<dbReference type="Proteomes" id="UP000076630">
    <property type="component" value="Unassembled WGS sequence"/>
</dbReference>
<feature type="compositionally biased region" description="Polar residues" evidence="1">
    <location>
        <begin position="9"/>
        <end position="18"/>
    </location>
</feature>
<dbReference type="EMBL" id="LQNU01000072">
    <property type="protein sequence ID" value="KZE77383.1"/>
    <property type="molecule type" value="Genomic_DNA"/>
</dbReference>
<evidence type="ECO:0000313" key="4">
    <source>
        <dbReference type="Proteomes" id="UP000076630"/>
    </source>
</evidence>
<keyword evidence="4" id="KW-1185">Reference proteome</keyword>
<evidence type="ECO:0000313" key="3">
    <source>
        <dbReference type="EMBL" id="KZE77383.1"/>
    </source>
</evidence>
<gene>
    <name evidence="3" type="ORF">AV926_01230</name>
</gene>
<proteinExistence type="predicted"/>
<feature type="region of interest" description="Disordered" evidence="1">
    <location>
        <begin position="1"/>
        <end position="21"/>
    </location>
</feature>
<organism evidence="3 4">
    <name type="scientific">Myroides marinus</name>
    <dbReference type="NCBI Taxonomy" id="703342"/>
    <lineage>
        <taxon>Bacteria</taxon>
        <taxon>Pseudomonadati</taxon>
        <taxon>Bacteroidota</taxon>
        <taxon>Flavobacteriia</taxon>
        <taxon>Flavobacteriales</taxon>
        <taxon>Flavobacteriaceae</taxon>
        <taxon>Myroides</taxon>
    </lineage>
</organism>
<evidence type="ECO:0008006" key="5">
    <source>
        <dbReference type="Google" id="ProtNLM"/>
    </source>
</evidence>
<keyword evidence="2" id="KW-0812">Transmembrane</keyword>
<keyword evidence="2" id="KW-0472">Membrane</keyword>
<reference evidence="3 4" key="1">
    <citation type="submission" date="2016-01" db="EMBL/GenBank/DDBJ databases">
        <title>Whole genome sequencing of Myroides marinus L41.</title>
        <authorList>
            <person name="Hong K.W."/>
        </authorList>
    </citation>
    <scope>NUCLEOTIDE SEQUENCE [LARGE SCALE GENOMIC DNA]</scope>
    <source>
        <strain evidence="3 4">L41</strain>
    </source>
</reference>
<evidence type="ECO:0000256" key="2">
    <source>
        <dbReference type="SAM" id="Phobius"/>
    </source>
</evidence>